<organism evidence="2 3">
    <name type="scientific">Ascobolus immersus RN42</name>
    <dbReference type="NCBI Taxonomy" id="1160509"/>
    <lineage>
        <taxon>Eukaryota</taxon>
        <taxon>Fungi</taxon>
        <taxon>Dikarya</taxon>
        <taxon>Ascomycota</taxon>
        <taxon>Pezizomycotina</taxon>
        <taxon>Pezizomycetes</taxon>
        <taxon>Pezizales</taxon>
        <taxon>Ascobolaceae</taxon>
        <taxon>Ascobolus</taxon>
    </lineage>
</organism>
<sequence>MEKQSKETAQEVNNTAIQPTKDGKAKQETVQRATNPTPPVEKQSKKRLDSTRQANTPVEKQSKKRFGRSPENNTGTEETLIRKSLLTRGTEALPFKTSTVS</sequence>
<dbReference type="EMBL" id="ML119829">
    <property type="protein sequence ID" value="RPA73209.1"/>
    <property type="molecule type" value="Genomic_DNA"/>
</dbReference>
<feature type="region of interest" description="Disordered" evidence="1">
    <location>
        <begin position="1"/>
        <end position="101"/>
    </location>
</feature>
<evidence type="ECO:0000313" key="2">
    <source>
        <dbReference type="EMBL" id="RPA73209.1"/>
    </source>
</evidence>
<gene>
    <name evidence="2" type="ORF">BJ508DRAFT_381165</name>
</gene>
<reference evidence="2 3" key="1">
    <citation type="journal article" date="2018" name="Nat. Ecol. Evol.">
        <title>Pezizomycetes genomes reveal the molecular basis of ectomycorrhizal truffle lifestyle.</title>
        <authorList>
            <person name="Murat C."/>
            <person name="Payen T."/>
            <person name="Noel B."/>
            <person name="Kuo A."/>
            <person name="Morin E."/>
            <person name="Chen J."/>
            <person name="Kohler A."/>
            <person name="Krizsan K."/>
            <person name="Balestrini R."/>
            <person name="Da Silva C."/>
            <person name="Montanini B."/>
            <person name="Hainaut M."/>
            <person name="Levati E."/>
            <person name="Barry K.W."/>
            <person name="Belfiori B."/>
            <person name="Cichocki N."/>
            <person name="Clum A."/>
            <person name="Dockter R.B."/>
            <person name="Fauchery L."/>
            <person name="Guy J."/>
            <person name="Iotti M."/>
            <person name="Le Tacon F."/>
            <person name="Lindquist E.A."/>
            <person name="Lipzen A."/>
            <person name="Malagnac F."/>
            <person name="Mello A."/>
            <person name="Molinier V."/>
            <person name="Miyauchi S."/>
            <person name="Poulain J."/>
            <person name="Riccioni C."/>
            <person name="Rubini A."/>
            <person name="Sitrit Y."/>
            <person name="Splivallo R."/>
            <person name="Traeger S."/>
            <person name="Wang M."/>
            <person name="Zifcakova L."/>
            <person name="Wipf D."/>
            <person name="Zambonelli A."/>
            <person name="Paolocci F."/>
            <person name="Nowrousian M."/>
            <person name="Ottonello S."/>
            <person name="Baldrian P."/>
            <person name="Spatafora J.W."/>
            <person name="Henrissat B."/>
            <person name="Nagy L.G."/>
            <person name="Aury J.M."/>
            <person name="Wincker P."/>
            <person name="Grigoriev I.V."/>
            <person name="Bonfante P."/>
            <person name="Martin F.M."/>
        </authorList>
    </citation>
    <scope>NUCLEOTIDE SEQUENCE [LARGE SCALE GENOMIC DNA]</scope>
    <source>
        <strain evidence="2 3">RN42</strain>
    </source>
</reference>
<name>A0A3N4HGM7_ASCIM</name>
<dbReference type="AlphaFoldDB" id="A0A3N4HGM7"/>
<evidence type="ECO:0000256" key="1">
    <source>
        <dbReference type="SAM" id="MobiDB-lite"/>
    </source>
</evidence>
<keyword evidence="3" id="KW-1185">Reference proteome</keyword>
<evidence type="ECO:0000313" key="3">
    <source>
        <dbReference type="Proteomes" id="UP000275078"/>
    </source>
</evidence>
<proteinExistence type="predicted"/>
<dbReference type="Proteomes" id="UP000275078">
    <property type="component" value="Unassembled WGS sequence"/>
</dbReference>
<accession>A0A3N4HGM7</accession>
<protein>
    <submittedName>
        <fullName evidence="2">Uncharacterized protein</fullName>
    </submittedName>
</protein>